<organism evidence="4 5">
    <name type="scientific">Fictibacillus iocasae</name>
    <dbReference type="NCBI Taxonomy" id="2715437"/>
    <lineage>
        <taxon>Bacteria</taxon>
        <taxon>Bacillati</taxon>
        <taxon>Bacillota</taxon>
        <taxon>Bacilli</taxon>
        <taxon>Bacillales</taxon>
        <taxon>Fictibacillaceae</taxon>
        <taxon>Fictibacillus</taxon>
    </lineage>
</organism>
<dbReference type="InterPro" id="IPR012902">
    <property type="entry name" value="N_methyl_site"/>
</dbReference>
<gene>
    <name evidence="4" type="ORF">ACFQPF_15345</name>
</gene>
<dbReference type="EMBL" id="JBHTCP010000049">
    <property type="protein sequence ID" value="MFC7373014.1"/>
    <property type="molecule type" value="Genomic_DNA"/>
</dbReference>
<feature type="transmembrane region" description="Helical" evidence="3">
    <location>
        <begin position="12"/>
        <end position="35"/>
    </location>
</feature>
<keyword evidence="3" id="KW-0812">Transmembrane</keyword>
<keyword evidence="2" id="KW-0178">Competence</keyword>
<dbReference type="RefSeq" id="WP_379750580.1">
    <property type="nucleotide sequence ID" value="NZ_JBHTCP010000049.1"/>
</dbReference>
<accession>A0ABW2NYD1</accession>
<reference evidence="5" key="1">
    <citation type="journal article" date="2019" name="Int. J. Syst. Evol. Microbiol.">
        <title>The Global Catalogue of Microorganisms (GCM) 10K type strain sequencing project: providing services to taxonomists for standard genome sequencing and annotation.</title>
        <authorList>
            <consortium name="The Broad Institute Genomics Platform"/>
            <consortium name="The Broad Institute Genome Sequencing Center for Infectious Disease"/>
            <person name="Wu L."/>
            <person name="Ma J."/>
        </authorList>
    </citation>
    <scope>NUCLEOTIDE SEQUENCE [LARGE SCALE GENOMIC DNA]</scope>
    <source>
        <strain evidence="5">NBRC 106396</strain>
    </source>
</reference>
<comment type="subcellular location">
    <subcellularLocation>
        <location evidence="1">Cell surface</location>
    </subcellularLocation>
</comment>
<keyword evidence="5" id="KW-1185">Reference proteome</keyword>
<evidence type="ECO:0000313" key="4">
    <source>
        <dbReference type="EMBL" id="MFC7373014.1"/>
    </source>
</evidence>
<keyword evidence="3" id="KW-1133">Transmembrane helix</keyword>
<proteinExistence type="predicted"/>
<protein>
    <submittedName>
        <fullName evidence="4">Type II secretion system protein J</fullName>
    </submittedName>
</protein>
<name>A0ABW2NYD1_9BACL</name>
<keyword evidence="3" id="KW-0472">Membrane</keyword>
<dbReference type="Pfam" id="PF07963">
    <property type="entry name" value="N_methyl"/>
    <property type="match status" value="1"/>
</dbReference>
<comment type="caution">
    <text evidence="4">The sequence shown here is derived from an EMBL/GenBank/DDBJ whole genome shotgun (WGS) entry which is preliminary data.</text>
</comment>
<sequence length="155" mass="17009">MKNNVRNEQGLTLIELLVTIVLFSIIGYMAYYVLINGLNTEKKIRTETLVRDEADLVMSQIVKELYPLTADKLTEVKGSSSSMLQYKNGSTTKAIGFSGDTAYIDGTPLHSADYDLTGSEITLKGSSVQIDLIIKSKKIDKPLNLKSQFGLLGGK</sequence>
<evidence type="ECO:0000256" key="2">
    <source>
        <dbReference type="ARBA" id="ARBA00023287"/>
    </source>
</evidence>
<evidence type="ECO:0000313" key="5">
    <source>
        <dbReference type="Proteomes" id="UP001596549"/>
    </source>
</evidence>
<dbReference type="NCBIfam" id="TIGR02532">
    <property type="entry name" value="IV_pilin_GFxxxE"/>
    <property type="match status" value="1"/>
</dbReference>
<dbReference type="Proteomes" id="UP001596549">
    <property type="component" value="Unassembled WGS sequence"/>
</dbReference>
<evidence type="ECO:0000256" key="3">
    <source>
        <dbReference type="SAM" id="Phobius"/>
    </source>
</evidence>
<evidence type="ECO:0000256" key="1">
    <source>
        <dbReference type="ARBA" id="ARBA00004241"/>
    </source>
</evidence>